<evidence type="ECO:0008006" key="4">
    <source>
        <dbReference type="Google" id="ProtNLM"/>
    </source>
</evidence>
<feature type="region of interest" description="Disordered" evidence="1">
    <location>
        <begin position="103"/>
        <end position="173"/>
    </location>
</feature>
<feature type="compositionally biased region" description="Basic and acidic residues" evidence="1">
    <location>
        <begin position="128"/>
        <end position="137"/>
    </location>
</feature>
<evidence type="ECO:0000256" key="1">
    <source>
        <dbReference type="SAM" id="MobiDB-lite"/>
    </source>
</evidence>
<feature type="region of interest" description="Disordered" evidence="1">
    <location>
        <begin position="222"/>
        <end position="253"/>
    </location>
</feature>
<name>A0AAV2YRH9_9STRA</name>
<feature type="compositionally biased region" description="Polar residues" evidence="1">
    <location>
        <begin position="16"/>
        <end position="28"/>
    </location>
</feature>
<dbReference type="Proteomes" id="UP001146120">
    <property type="component" value="Unassembled WGS sequence"/>
</dbReference>
<feature type="compositionally biased region" description="Basic and acidic residues" evidence="1">
    <location>
        <begin position="222"/>
        <end position="233"/>
    </location>
</feature>
<dbReference type="EMBL" id="DAKRPA010000162">
    <property type="protein sequence ID" value="DAZ96610.1"/>
    <property type="molecule type" value="Genomic_DNA"/>
</dbReference>
<feature type="region of interest" description="Disordered" evidence="1">
    <location>
        <begin position="292"/>
        <end position="315"/>
    </location>
</feature>
<sequence length="569" mass="66981">MIGRPSGRMSNAGRASDTQSVTSITSMRTVDREKLREKARVFQMKENMRLSLCARIQHVLKKSPKVADELATAIMKTIKERHLMAAELTDEMVARLVHEVRHPTHGGVGGGHFYQEDNNAGRSGSGSKGERNPDQRRSSGVKETSSSRHARRKSKSSEQGRGGPALDTDDDNDIYITETQLQQRSLGFRLPPKVSPKKERGNGIWDEIVKFRSVEEEMERKRKQEEKANRRSELSSLLDAQVGQKKQQTQAEREAALQFHEQHMRRVERQDEEERRKERERLELAKQLNAIQQEQRRAKQQQLERERELKKAQETRAVEMLKKQQAEDELRDKNKKLKEKQRITQVLHENEQLLEKKRREKDKDRAYEVKLAEDYIKMEEAKDLARKKQLEDMANNIKARMKFFDDTAKADMDAKAREDEQRVLKYQQDYARQQSEAERKKREEAERRSKQQQQYLRLQMAEKKQREDATRKEINSQADLWRQERIEAERKERLNNQQRHLKNLSQQEILLQQIRDKELRSLEADQTQLEVQLNTGLLSQIHKQTNIGAVVAHETQNRSREVRPLLLRM</sequence>
<gene>
    <name evidence="2" type="ORF">N0F65_000176</name>
</gene>
<evidence type="ECO:0000313" key="2">
    <source>
        <dbReference type="EMBL" id="DAZ96610.1"/>
    </source>
</evidence>
<accession>A0AAV2YRH9</accession>
<protein>
    <recommendedName>
        <fullName evidence="4">Trichohyalin-plectin-homology domain-containing protein</fullName>
    </recommendedName>
</protein>
<organism evidence="2 3">
    <name type="scientific">Lagenidium giganteum</name>
    <dbReference type="NCBI Taxonomy" id="4803"/>
    <lineage>
        <taxon>Eukaryota</taxon>
        <taxon>Sar</taxon>
        <taxon>Stramenopiles</taxon>
        <taxon>Oomycota</taxon>
        <taxon>Peronosporomycetes</taxon>
        <taxon>Pythiales</taxon>
        <taxon>Pythiaceae</taxon>
    </lineage>
</organism>
<reference evidence="2" key="1">
    <citation type="submission" date="2022-11" db="EMBL/GenBank/DDBJ databases">
        <authorList>
            <person name="Morgan W.R."/>
            <person name="Tartar A."/>
        </authorList>
    </citation>
    <scope>NUCLEOTIDE SEQUENCE</scope>
    <source>
        <strain evidence="2">ARSEF 373</strain>
    </source>
</reference>
<reference evidence="2" key="2">
    <citation type="journal article" date="2023" name="Microbiol Resour">
        <title>Decontamination and Annotation of the Draft Genome Sequence of the Oomycete Lagenidium giganteum ARSEF 373.</title>
        <authorList>
            <person name="Morgan W.R."/>
            <person name="Tartar A."/>
        </authorList>
    </citation>
    <scope>NUCLEOTIDE SEQUENCE</scope>
    <source>
        <strain evidence="2">ARSEF 373</strain>
    </source>
</reference>
<evidence type="ECO:0000313" key="3">
    <source>
        <dbReference type="Proteomes" id="UP001146120"/>
    </source>
</evidence>
<feature type="region of interest" description="Disordered" evidence="1">
    <location>
        <begin position="1"/>
        <end position="30"/>
    </location>
</feature>
<dbReference type="AlphaFoldDB" id="A0AAV2YRH9"/>
<comment type="caution">
    <text evidence="2">The sequence shown here is derived from an EMBL/GenBank/DDBJ whole genome shotgun (WGS) entry which is preliminary data.</text>
</comment>
<keyword evidence="3" id="KW-1185">Reference proteome</keyword>
<feature type="compositionally biased region" description="Basic and acidic residues" evidence="1">
    <location>
        <begin position="294"/>
        <end position="315"/>
    </location>
</feature>
<proteinExistence type="predicted"/>
<feature type="region of interest" description="Disordered" evidence="1">
    <location>
        <begin position="429"/>
        <end position="455"/>
    </location>
</feature>
<feature type="compositionally biased region" description="Basic and acidic residues" evidence="1">
    <location>
        <begin position="435"/>
        <end position="449"/>
    </location>
</feature>